<evidence type="ECO:0000256" key="1">
    <source>
        <dbReference type="SAM" id="MobiDB-lite"/>
    </source>
</evidence>
<protein>
    <recommendedName>
        <fullName evidence="4">DUF4124 domain-containing protein</fullName>
    </recommendedName>
</protein>
<dbReference type="AlphaFoldDB" id="E6PS01"/>
<gene>
    <name evidence="3" type="ORF">CARN2_3182</name>
</gene>
<accession>E6PS01</accession>
<evidence type="ECO:0008006" key="4">
    <source>
        <dbReference type="Google" id="ProtNLM"/>
    </source>
</evidence>
<organism evidence="3">
    <name type="scientific">mine drainage metagenome</name>
    <dbReference type="NCBI Taxonomy" id="410659"/>
    <lineage>
        <taxon>unclassified sequences</taxon>
        <taxon>metagenomes</taxon>
        <taxon>ecological metagenomes</taxon>
    </lineage>
</organism>
<feature type="transmembrane region" description="Helical" evidence="2">
    <location>
        <begin position="12"/>
        <end position="32"/>
    </location>
</feature>
<proteinExistence type="predicted"/>
<feature type="compositionally biased region" description="Low complexity" evidence="1">
    <location>
        <begin position="82"/>
        <end position="107"/>
    </location>
</feature>
<evidence type="ECO:0000256" key="2">
    <source>
        <dbReference type="SAM" id="Phobius"/>
    </source>
</evidence>
<keyword evidence="2" id="KW-0472">Membrane</keyword>
<feature type="region of interest" description="Disordered" evidence="1">
    <location>
        <begin position="82"/>
        <end position="117"/>
    </location>
</feature>
<comment type="caution">
    <text evidence="3">The sequence shown here is derived from an EMBL/GenBank/DDBJ whole genome shotgun (WGS) entry which is preliminary data.</text>
</comment>
<name>E6PS01_9ZZZZ</name>
<keyword evidence="2" id="KW-1133">Transmembrane helix</keyword>
<keyword evidence="2" id="KW-0812">Transmembrane</keyword>
<evidence type="ECO:0000313" key="3">
    <source>
        <dbReference type="EMBL" id="CBH97707.1"/>
    </source>
</evidence>
<sequence>MPAVAPVRTPSRLLHAGAVPAALFAVASLFMVQSAMAQWKWISPAGVVQYSDLPPPPNIPLKNILAKPAAASMRTYAPAATTASGPASASAPAAKDTAQSQAQTQATRELQQKLEQDKRAKEAAQRLQQEVDAQARQANCQQAQRQLQTLDSGVRLAEVDAQGNRAFLTDAQRTAQRQQAMAAVANYCR</sequence>
<reference evidence="3" key="1">
    <citation type="submission" date="2009-10" db="EMBL/GenBank/DDBJ databases">
        <title>Diversity of trophic interactions inside an arsenic-rich microbial ecosystem.</title>
        <authorList>
            <person name="Bertin P.N."/>
            <person name="Heinrich-Salmeron A."/>
            <person name="Pelletier E."/>
            <person name="Goulhen-Chollet F."/>
            <person name="Arsene-Ploetze F."/>
            <person name="Gallien S."/>
            <person name="Calteau A."/>
            <person name="Vallenet D."/>
            <person name="Casiot C."/>
            <person name="Chane-Woon-Ming B."/>
            <person name="Giloteaux L."/>
            <person name="Barakat M."/>
            <person name="Bonnefoy V."/>
            <person name="Bruneel O."/>
            <person name="Chandler M."/>
            <person name="Cleiss J."/>
            <person name="Duran R."/>
            <person name="Elbaz-Poulichet F."/>
            <person name="Fonknechten N."/>
            <person name="Lauga B."/>
            <person name="Mornico D."/>
            <person name="Ortet P."/>
            <person name="Schaeffer C."/>
            <person name="Siguier P."/>
            <person name="Alexander Thil Smith A."/>
            <person name="Van Dorsselaer A."/>
            <person name="Weissenbach J."/>
            <person name="Medigue C."/>
            <person name="Le Paslier D."/>
        </authorList>
    </citation>
    <scope>NUCLEOTIDE SEQUENCE</scope>
</reference>
<dbReference type="EMBL" id="CABM01000047">
    <property type="protein sequence ID" value="CBH97707.1"/>
    <property type="molecule type" value="Genomic_DNA"/>
</dbReference>